<sequence>MVGDNKKVIDLIIELKRKCQLKEEDIRKEIDVMESAYNTFLALEPGNELSSKEFAEKLDLSPSRGTRVIEKLVKDGSLERKRSEEDRRRVSVSLTEKGIEEKKKIESLKNECEERIISNFSENEIKKIRGILKDLVEVL</sequence>
<evidence type="ECO:0000256" key="5">
    <source>
        <dbReference type="ARBA" id="ARBA00046337"/>
    </source>
</evidence>
<dbReference type="InterPro" id="IPR036390">
    <property type="entry name" value="WH_DNA-bd_sf"/>
</dbReference>
<dbReference type="SUPFAM" id="SSF46785">
    <property type="entry name" value="Winged helix' DNA-binding domain"/>
    <property type="match status" value="1"/>
</dbReference>
<evidence type="ECO:0000259" key="8">
    <source>
        <dbReference type="PROSITE" id="PS50995"/>
    </source>
</evidence>
<accession>A0A133VLD9</accession>
<evidence type="ECO:0000256" key="1">
    <source>
        <dbReference type="ARBA" id="ARBA00004496"/>
    </source>
</evidence>
<dbReference type="InterPro" id="IPR055166">
    <property type="entry name" value="Transc_reg_Sar_Rot_HTH"/>
</dbReference>
<dbReference type="PRINTS" id="PR00598">
    <property type="entry name" value="HTHMARR"/>
</dbReference>
<proteinExistence type="inferred from homology"/>
<dbReference type="PANTHER" id="PTHR42756:SF1">
    <property type="entry name" value="TRANSCRIPTIONAL REPRESSOR OF EMRAB OPERON"/>
    <property type="match status" value="1"/>
</dbReference>
<dbReference type="SMART" id="SM00347">
    <property type="entry name" value="HTH_MARR"/>
    <property type="match status" value="1"/>
</dbReference>
<dbReference type="InterPro" id="IPR000835">
    <property type="entry name" value="HTH_MarR-typ"/>
</dbReference>
<keyword evidence="10" id="KW-1185">Reference proteome</keyword>
<dbReference type="EMBL" id="LHYE01000012">
    <property type="protein sequence ID" value="KXB07255.1"/>
    <property type="molecule type" value="Genomic_DNA"/>
</dbReference>
<dbReference type="InterPro" id="IPR036388">
    <property type="entry name" value="WH-like_DNA-bd_sf"/>
</dbReference>
<keyword evidence="4" id="KW-0804">Transcription</keyword>
<keyword evidence="2" id="KW-0805">Transcription regulation</keyword>
<name>A0A133VLD9_9EURY</name>
<dbReference type="Pfam" id="PF22381">
    <property type="entry name" value="Staph_reg_Sar_Rot"/>
    <property type="match status" value="1"/>
</dbReference>
<dbReference type="Gene3D" id="1.10.10.10">
    <property type="entry name" value="Winged helix-like DNA-binding domain superfamily/Winged helix DNA-binding domain"/>
    <property type="match status" value="1"/>
</dbReference>
<reference evidence="9 10" key="1">
    <citation type="journal article" date="2016" name="Sci. Rep.">
        <title>Metabolic traits of an uncultured archaeal lineage -MSBL1- from brine pools of the Red Sea.</title>
        <authorList>
            <person name="Mwirichia R."/>
            <person name="Alam I."/>
            <person name="Rashid M."/>
            <person name="Vinu M."/>
            <person name="Ba-Alawi W."/>
            <person name="Anthony Kamau A."/>
            <person name="Kamanda Ngugi D."/>
            <person name="Goker M."/>
            <person name="Klenk H.P."/>
            <person name="Bajic V."/>
            <person name="Stingl U."/>
        </authorList>
    </citation>
    <scope>NUCLEOTIDE SEQUENCE [LARGE SCALE GENOMIC DNA]</scope>
    <source>
        <strain evidence="9">SCGC-AAA382A20</strain>
    </source>
</reference>
<comment type="subcellular location">
    <subcellularLocation>
        <location evidence="1">Cytoplasm</location>
    </subcellularLocation>
</comment>
<protein>
    <recommendedName>
        <fullName evidence="6">HTH-type transcriptional regulator SarZ</fullName>
    </recommendedName>
    <alternativeName>
        <fullName evidence="7">Staphylococcal accessory regulator Z</fullName>
    </alternativeName>
</protein>
<dbReference type="PROSITE" id="PS50995">
    <property type="entry name" value="HTH_MARR_2"/>
    <property type="match status" value="1"/>
</dbReference>
<dbReference type="PANTHER" id="PTHR42756">
    <property type="entry name" value="TRANSCRIPTIONAL REGULATOR, MARR"/>
    <property type="match status" value="1"/>
</dbReference>
<evidence type="ECO:0000313" key="10">
    <source>
        <dbReference type="Proteomes" id="UP000070263"/>
    </source>
</evidence>
<evidence type="ECO:0000256" key="2">
    <source>
        <dbReference type="ARBA" id="ARBA00023015"/>
    </source>
</evidence>
<dbReference type="AlphaFoldDB" id="A0A133VLD9"/>
<comment type="caution">
    <text evidence="9">The sequence shown here is derived from an EMBL/GenBank/DDBJ whole genome shotgun (WGS) entry which is preliminary data.</text>
</comment>
<dbReference type="GO" id="GO:0005737">
    <property type="term" value="C:cytoplasm"/>
    <property type="evidence" value="ECO:0007669"/>
    <property type="project" value="UniProtKB-SubCell"/>
</dbReference>
<evidence type="ECO:0000256" key="4">
    <source>
        <dbReference type="ARBA" id="ARBA00023163"/>
    </source>
</evidence>
<dbReference type="Proteomes" id="UP000070263">
    <property type="component" value="Unassembled WGS sequence"/>
</dbReference>
<evidence type="ECO:0000256" key="3">
    <source>
        <dbReference type="ARBA" id="ARBA00023125"/>
    </source>
</evidence>
<evidence type="ECO:0000256" key="7">
    <source>
        <dbReference type="ARBA" id="ARBA00047207"/>
    </source>
</evidence>
<keyword evidence="3" id="KW-0238">DNA-binding</keyword>
<organism evidence="9 10">
    <name type="scientific">candidate division MSBL1 archaeon SCGC-AAA382A20</name>
    <dbReference type="NCBI Taxonomy" id="1698280"/>
    <lineage>
        <taxon>Archaea</taxon>
        <taxon>Methanobacteriati</taxon>
        <taxon>Methanobacteriota</taxon>
        <taxon>candidate division MSBL1</taxon>
    </lineage>
</organism>
<evidence type="ECO:0000313" key="9">
    <source>
        <dbReference type="EMBL" id="KXB07255.1"/>
    </source>
</evidence>
<dbReference type="GO" id="GO:0003700">
    <property type="term" value="F:DNA-binding transcription factor activity"/>
    <property type="evidence" value="ECO:0007669"/>
    <property type="project" value="InterPro"/>
</dbReference>
<evidence type="ECO:0000256" key="6">
    <source>
        <dbReference type="ARBA" id="ARBA00047188"/>
    </source>
</evidence>
<comment type="similarity">
    <text evidence="5">Belongs to the SarZ family.</text>
</comment>
<gene>
    <name evidence="9" type="ORF">AKJ51_01800</name>
</gene>
<feature type="domain" description="HTH marR-type" evidence="8">
    <location>
        <begin position="5"/>
        <end position="137"/>
    </location>
</feature>
<dbReference type="GO" id="GO:0003677">
    <property type="term" value="F:DNA binding"/>
    <property type="evidence" value="ECO:0007669"/>
    <property type="project" value="UniProtKB-KW"/>
</dbReference>